<dbReference type="GO" id="GO:0006406">
    <property type="term" value="P:mRNA export from nucleus"/>
    <property type="evidence" value="ECO:0007669"/>
    <property type="project" value="TreeGrafter"/>
</dbReference>
<evidence type="ECO:0008006" key="7">
    <source>
        <dbReference type="Google" id="ProtNLM"/>
    </source>
</evidence>
<comment type="similarity">
    <text evidence="1">Belongs to the WD repeat THOC6 family.</text>
</comment>
<sequence>MLQSNSRNLTTYSVTNFVLSFYDSKETMCDETFYNTSLAQAISPCGNFLFVGNTYGQIFVFNLRKNCISLSGEMCIQPTHKVSCSKRICALFSSPLFLIVGSVGEIYGWHWNDLKLPQTETPSVAWTIQIPISGDVLHRADVNSVMLLKEDATENGNFSTLLAGCGDNKLYMFNLEDGKLVRTFEGHLSYIHGISILGSSVASASEDGSVRLWDIRQSSVTACVEPFRNDSIARPSIGKWIGDVDLSEQWMVCGGGPRLALWHVRTLSVGTIFKSVKDEGIHVSKFLEDKVLAAGASSSVFFLSYKDKIQAEIETSQITVYSVAYQLDPTKVMSIAGSSSKVDLCTNFYYRDHVLSLI</sequence>
<dbReference type="PANTHER" id="PTHR44411">
    <property type="entry name" value="THO COMPLEX SUBUNIT 6 HOMOLOG"/>
    <property type="match status" value="1"/>
</dbReference>
<dbReference type="InterPro" id="IPR001680">
    <property type="entry name" value="WD40_rpt"/>
</dbReference>
<dbReference type="Gene3D" id="2.130.10.10">
    <property type="entry name" value="YVTN repeat-like/Quinoprotein amine dehydrogenase"/>
    <property type="match status" value="1"/>
</dbReference>
<evidence type="ECO:0000256" key="4">
    <source>
        <dbReference type="PROSITE-ProRule" id="PRU00221"/>
    </source>
</evidence>
<dbReference type="InterPro" id="IPR042626">
    <property type="entry name" value="THOC6"/>
</dbReference>
<dbReference type="InterPro" id="IPR019775">
    <property type="entry name" value="WD40_repeat_CS"/>
</dbReference>
<evidence type="ECO:0000313" key="5">
    <source>
        <dbReference type="EMBL" id="CAH0753800.1"/>
    </source>
</evidence>
<evidence type="ECO:0000256" key="1">
    <source>
        <dbReference type="ARBA" id="ARBA00009728"/>
    </source>
</evidence>
<dbReference type="SUPFAM" id="SSF50978">
    <property type="entry name" value="WD40 repeat-like"/>
    <property type="match status" value="1"/>
</dbReference>
<evidence type="ECO:0000313" key="6">
    <source>
        <dbReference type="Proteomes" id="UP001152759"/>
    </source>
</evidence>
<accession>A0A9P0C6W1</accession>
<dbReference type="Pfam" id="PF00400">
    <property type="entry name" value="WD40"/>
    <property type="match status" value="1"/>
</dbReference>
<reference evidence="5" key="1">
    <citation type="submission" date="2021-12" db="EMBL/GenBank/DDBJ databases">
        <authorList>
            <person name="King R."/>
        </authorList>
    </citation>
    <scope>NUCLEOTIDE SEQUENCE</scope>
</reference>
<dbReference type="EMBL" id="OU963862">
    <property type="protein sequence ID" value="CAH0753800.1"/>
    <property type="molecule type" value="Genomic_DNA"/>
</dbReference>
<protein>
    <recommendedName>
        <fullName evidence="7">THO complex subunit 6</fullName>
    </recommendedName>
</protein>
<dbReference type="GO" id="GO:0000346">
    <property type="term" value="C:transcription export complex"/>
    <property type="evidence" value="ECO:0007669"/>
    <property type="project" value="TreeGrafter"/>
</dbReference>
<organism evidence="5 6">
    <name type="scientific">Bemisia tabaci</name>
    <name type="common">Sweetpotato whitefly</name>
    <name type="synonym">Aleurodes tabaci</name>
    <dbReference type="NCBI Taxonomy" id="7038"/>
    <lineage>
        <taxon>Eukaryota</taxon>
        <taxon>Metazoa</taxon>
        <taxon>Ecdysozoa</taxon>
        <taxon>Arthropoda</taxon>
        <taxon>Hexapoda</taxon>
        <taxon>Insecta</taxon>
        <taxon>Pterygota</taxon>
        <taxon>Neoptera</taxon>
        <taxon>Paraneoptera</taxon>
        <taxon>Hemiptera</taxon>
        <taxon>Sternorrhyncha</taxon>
        <taxon>Aleyrodoidea</taxon>
        <taxon>Aleyrodidae</taxon>
        <taxon>Aleyrodinae</taxon>
        <taxon>Bemisia</taxon>
    </lineage>
</organism>
<dbReference type="PROSITE" id="PS50294">
    <property type="entry name" value="WD_REPEATS_REGION"/>
    <property type="match status" value="1"/>
</dbReference>
<dbReference type="PROSITE" id="PS00678">
    <property type="entry name" value="WD_REPEATS_1"/>
    <property type="match status" value="1"/>
</dbReference>
<dbReference type="SMART" id="SM00320">
    <property type="entry name" value="WD40"/>
    <property type="match status" value="2"/>
</dbReference>
<feature type="repeat" description="WD" evidence="4">
    <location>
        <begin position="184"/>
        <end position="223"/>
    </location>
</feature>
<keyword evidence="3" id="KW-0677">Repeat</keyword>
<dbReference type="InterPro" id="IPR015943">
    <property type="entry name" value="WD40/YVTN_repeat-like_dom_sf"/>
</dbReference>
<dbReference type="InterPro" id="IPR036322">
    <property type="entry name" value="WD40_repeat_dom_sf"/>
</dbReference>
<evidence type="ECO:0000256" key="2">
    <source>
        <dbReference type="ARBA" id="ARBA00022574"/>
    </source>
</evidence>
<dbReference type="AlphaFoldDB" id="A0A9P0C6W1"/>
<dbReference type="Proteomes" id="UP001152759">
    <property type="component" value="Chromosome 1"/>
</dbReference>
<dbReference type="GO" id="GO:0000347">
    <property type="term" value="C:THO complex"/>
    <property type="evidence" value="ECO:0007669"/>
    <property type="project" value="TreeGrafter"/>
</dbReference>
<name>A0A9P0C6W1_BEMTA</name>
<dbReference type="PANTHER" id="PTHR44411:SF1">
    <property type="entry name" value="THO COMPLEX SUBUNIT 6 HOMOLOG"/>
    <property type="match status" value="1"/>
</dbReference>
<keyword evidence="6" id="KW-1185">Reference proteome</keyword>
<proteinExistence type="inferred from homology"/>
<dbReference type="PROSITE" id="PS50082">
    <property type="entry name" value="WD_REPEATS_2"/>
    <property type="match status" value="1"/>
</dbReference>
<evidence type="ECO:0000256" key="3">
    <source>
        <dbReference type="ARBA" id="ARBA00022737"/>
    </source>
</evidence>
<gene>
    <name evidence="5" type="ORF">BEMITA_LOCUS1097</name>
</gene>
<keyword evidence="2 4" id="KW-0853">WD repeat</keyword>